<dbReference type="InterPro" id="IPR025736">
    <property type="entry name" value="PucR_C-HTH_dom"/>
</dbReference>
<dbReference type="Gene3D" id="1.10.10.2840">
    <property type="entry name" value="PucR C-terminal helix-turn-helix domain"/>
    <property type="match status" value="1"/>
</dbReference>
<dbReference type="PANTHER" id="PTHR33744:SF1">
    <property type="entry name" value="DNA-BINDING TRANSCRIPTIONAL ACTIVATOR ADER"/>
    <property type="match status" value="1"/>
</dbReference>
<dbReference type="Pfam" id="PF13556">
    <property type="entry name" value="HTH_30"/>
    <property type="match status" value="1"/>
</dbReference>
<feature type="domain" description="PucR C-terminal helix-turn-helix" evidence="1">
    <location>
        <begin position="342"/>
        <end position="398"/>
    </location>
</feature>
<feature type="domain" description="RsbT co-antagonist protein RsbRD N-terminal" evidence="2">
    <location>
        <begin position="46"/>
        <end position="178"/>
    </location>
</feature>
<evidence type="ECO:0000313" key="3">
    <source>
        <dbReference type="EMBL" id="KAA1380135.1"/>
    </source>
</evidence>
<name>A0A641AQB2_9ACTN</name>
<dbReference type="RefSeq" id="WP_129180309.1">
    <property type="nucleotide sequence ID" value="NZ_JAGIOG010000001.1"/>
</dbReference>
<dbReference type="EMBL" id="SDPP02000001">
    <property type="protein sequence ID" value="KAA1380135.1"/>
    <property type="molecule type" value="Genomic_DNA"/>
</dbReference>
<dbReference type="Proteomes" id="UP001515100">
    <property type="component" value="Unassembled WGS sequence"/>
</dbReference>
<evidence type="ECO:0000259" key="2">
    <source>
        <dbReference type="Pfam" id="PF14361"/>
    </source>
</evidence>
<dbReference type="InterPro" id="IPR051448">
    <property type="entry name" value="CdaR-like_regulators"/>
</dbReference>
<organism evidence="3 4">
    <name type="scientific">Aeromicrobium fastidiosum</name>
    <dbReference type="NCBI Taxonomy" id="52699"/>
    <lineage>
        <taxon>Bacteria</taxon>
        <taxon>Bacillati</taxon>
        <taxon>Actinomycetota</taxon>
        <taxon>Actinomycetes</taxon>
        <taxon>Propionibacteriales</taxon>
        <taxon>Nocardioidaceae</taxon>
        <taxon>Aeromicrobium</taxon>
    </lineage>
</organism>
<accession>A0A641AQB2</accession>
<dbReference type="PANTHER" id="PTHR33744">
    <property type="entry name" value="CARBOHYDRATE DIACID REGULATOR"/>
    <property type="match status" value="1"/>
</dbReference>
<gene>
    <name evidence="3" type="ORF">ESP62_002730</name>
</gene>
<comment type="caution">
    <text evidence="3">The sequence shown here is derived from an EMBL/GenBank/DDBJ whole genome shotgun (WGS) entry which is preliminary data.</text>
</comment>
<evidence type="ECO:0000259" key="1">
    <source>
        <dbReference type="Pfam" id="PF13556"/>
    </source>
</evidence>
<reference evidence="3" key="1">
    <citation type="submission" date="2019-09" db="EMBL/GenBank/DDBJ databases">
        <authorList>
            <person name="Li J."/>
        </authorList>
    </citation>
    <scope>NUCLEOTIDE SEQUENCE [LARGE SCALE GENOMIC DNA]</scope>
    <source>
        <strain evidence="3">NRBC 14897</strain>
    </source>
</reference>
<dbReference type="InterPro" id="IPR042070">
    <property type="entry name" value="PucR_C-HTH_sf"/>
</dbReference>
<dbReference type="OrthoDB" id="5243741at2"/>
<keyword evidence="4" id="KW-1185">Reference proteome</keyword>
<dbReference type="InterPro" id="IPR025751">
    <property type="entry name" value="RsbRD_N_dom"/>
</dbReference>
<protein>
    <submittedName>
        <fullName evidence="3">PucR family transcriptional regulator</fullName>
    </submittedName>
</protein>
<proteinExistence type="predicted"/>
<dbReference type="AlphaFoldDB" id="A0A641AQB2"/>
<evidence type="ECO:0000313" key="4">
    <source>
        <dbReference type="Proteomes" id="UP001515100"/>
    </source>
</evidence>
<sequence length="407" mass="44147">MTSSRRAPGPAPVGDHDRPCVGDLHLPGHAAGLTPEIMNAYRPRKDALVRRISDRICHEVAGFADPGLAGLIDSAIDASVDLFVDALAGAPSRGHTVVTLYRHIGRAEAKAGHDLDAMRAAHHIASQEVWAELERVVPELGLPSATHQQLAHAIMDYQRRLQDEAVAAHAEVVGLVAEPRARLVAALLEGASSERLARLATPCWPLPPSVAVAATEATARTVAAAEELTEALATTWRKRVVIVADASAILPMAQHLARRSSSPVAVSWGVAPSDAMHALRWARRTLRLVRQGTIAAPPSGVVLSDDHRFELWQQADPALDEHLVEATLGPLLDEKPSQRDVLSETMLLWLQTHGSAPAMAERLGVHDQTVRHRLRRIRAMFGDTLDHPDRAGELMQALVVMRRSLHR</sequence>
<dbReference type="Pfam" id="PF14361">
    <property type="entry name" value="RsbRD_N"/>
    <property type="match status" value="1"/>
</dbReference>